<sequence length="567" mass="59857">MFRRHQEVPVSQSVFAPVSLPVSPSPSVPRNLPARDHFAPVTIPDETLYEAIFGSLTLADLDRPAITDSMTGQHVTYGELRGMVDATAGALAARGIGKGTVVGLHAPNSLAFAVAFHGIMRAGATATTLGSLLIASDVAKQLRDAGASHLLTFGALGDAGVRGAADAGLPADNVIDLADPAHGLAALIAEGRPAPDVDLDPATDLAVIPFSSGTTGMAKGVKLSHRNLVANLYQLDPVVRESGLEPDWTLLAVLPFFHIYGMNSLLNSSLRQRNHLVTMPAFDLAGFLGLVEKHGVNISYIAPPIAVALAKHPLVDNYDLSSLAHLVSGAAALDGELAQSVTDRIGASLVQGYGMTETSPVTHSGVPGVSPVASIGPAVPNTEYRVVDVADESLPEILPPDAEGERSAAGELWIRGPQVMVGYLNNDEATERTITPDGWLRTGDIVEMDHDGYVYVVDRLKELIKYKGYQVAPAELEALLLTHPDIADAGVVGVTRPSDGEEVPRAFVVPQNRDGAPVAVDPAALMAWVAERVTPYKKIRYVDVVPEVPKSNTGKIMRKELKKVPLG</sequence>
<evidence type="ECO:0000313" key="5">
    <source>
        <dbReference type="EMBL" id="HCT13235.1"/>
    </source>
</evidence>
<dbReference type="EMBL" id="DQID01000001">
    <property type="protein sequence ID" value="HCT13235.1"/>
    <property type="molecule type" value="Genomic_DNA"/>
</dbReference>
<dbReference type="Proteomes" id="UP000261739">
    <property type="component" value="Unassembled WGS sequence"/>
</dbReference>
<comment type="similarity">
    <text evidence="1">Belongs to the ATP-dependent AMP-binding enzyme family.</text>
</comment>
<dbReference type="Pfam" id="PF13193">
    <property type="entry name" value="AMP-binding_C"/>
    <property type="match status" value="1"/>
</dbReference>
<dbReference type="PROSITE" id="PS00455">
    <property type="entry name" value="AMP_BINDING"/>
    <property type="match status" value="1"/>
</dbReference>
<evidence type="ECO:0000259" key="4">
    <source>
        <dbReference type="Pfam" id="PF13193"/>
    </source>
</evidence>
<evidence type="ECO:0000259" key="3">
    <source>
        <dbReference type="Pfam" id="PF00501"/>
    </source>
</evidence>
<dbReference type="Gene3D" id="3.30.300.30">
    <property type="match status" value="1"/>
</dbReference>
<dbReference type="Pfam" id="PF00501">
    <property type="entry name" value="AMP-binding"/>
    <property type="match status" value="1"/>
</dbReference>
<dbReference type="SUPFAM" id="SSF56801">
    <property type="entry name" value="Acetyl-CoA synthetase-like"/>
    <property type="match status" value="1"/>
</dbReference>
<dbReference type="STRING" id="863239.GCA_000213935_01539"/>
<dbReference type="PANTHER" id="PTHR24096">
    <property type="entry name" value="LONG-CHAIN-FATTY-ACID--COA LIGASE"/>
    <property type="match status" value="1"/>
</dbReference>
<organism evidence="5 6">
    <name type="scientific">Corynebacterium nuruki</name>
    <dbReference type="NCBI Taxonomy" id="1032851"/>
    <lineage>
        <taxon>Bacteria</taxon>
        <taxon>Bacillati</taxon>
        <taxon>Actinomycetota</taxon>
        <taxon>Actinomycetes</taxon>
        <taxon>Mycobacteriales</taxon>
        <taxon>Corynebacteriaceae</taxon>
        <taxon>Corynebacterium</taxon>
    </lineage>
</organism>
<evidence type="ECO:0000256" key="1">
    <source>
        <dbReference type="ARBA" id="ARBA00006432"/>
    </source>
</evidence>
<dbReference type="Gene3D" id="3.40.50.12780">
    <property type="entry name" value="N-terminal domain of ligase-like"/>
    <property type="match status" value="1"/>
</dbReference>
<dbReference type="RefSeq" id="WP_010120362.1">
    <property type="nucleotide sequence ID" value="NZ_DAITTW010000010.1"/>
</dbReference>
<feature type="domain" description="AMP-dependent synthetase/ligase" evidence="3">
    <location>
        <begin position="62"/>
        <end position="424"/>
    </location>
</feature>
<gene>
    <name evidence="5" type="ORF">DIW82_00130</name>
</gene>
<evidence type="ECO:0000313" key="6">
    <source>
        <dbReference type="Proteomes" id="UP000261739"/>
    </source>
</evidence>
<dbReference type="InterPro" id="IPR042099">
    <property type="entry name" value="ANL_N_sf"/>
</dbReference>
<protein>
    <submittedName>
        <fullName evidence="5">4-coumarate--CoA ligase family protein</fullName>
    </submittedName>
</protein>
<evidence type="ECO:0000256" key="2">
    <source>
        <dbReference type="ARBA" id="ARBA00022598"/>
    </source>
</evidence>
<dbReference type="InterPro" id="IPR025110">
    <property type="entry name" value="AMP-bd_C"/>
</dbReference>
<accession>A0A3D4SVV8</accession>
<keyword evidence="2 5" id="KW-0436">Ligase</keyword>
<proteinExistence type="inferred from homology"/>
<comment type="caution">
    <text evidence="5">The sequence shown here is derived from an EMBL/GenBank/DDBJ whole genome shotgun (WGS) entry which is preliminary data.</text>
</comment>
<dbReference type="PANTHER" id="PTHR24096:SF149">
    <property type="entry name" value="AMP-BINDING DOMAIN-CONTAINING PROTEIN-RELATED"/>
    <property type="match status" value="1"/>
</dbReference>
<reference evidence="5 6" key="1">
    <citation type="journal article" date="2018" name="Nat. Biotechnol.">
        <title>A standardized bacterial taxonomy based on genome phylogeny substantially revises the tree of life.</title>
        <authorList>
            <person name="Parks D.H."/>
            <person name="Chuvochina M."/>
            <person name="Waite D.W."/>
            <person name="Rinke C."/>
            <person name="Skarshewski A."/>
            <person name="Chaumeil P.A."/>
            <person name="Hugenholtz P."/>
        </authorList>
    </citation>
    <scope>NUCLEOTIDE SEQUENCE [LARGE SCALE GENOMIC DNA]</scope>
    <source>
        <strain evidence="5">UBA11247</strain>
    </source>
</reference>
<name>A0A3D4SVV8_9CORY</name>
<dbReference type="InterPro" id="IPR000873">
    <property type="entry name" value="AMP-dep_synth/lig_dom"/>
</dbReference>
<dbReference type="GO" id="GO:0016405">
    <property type="term" value="F:CoA-ligase activity"/>
    <property type="evidence" value="ECO:0007669"/>
    <property type="project" value="TreeGrafter"/>
</dbReference>
<feature type="domain" description="AMP-binding enzyme C-terminal" evidence="4">
    <location>
        <begin position="475"/>
        <end position="555"/>
    </location>
</feature>
<dbReference type="InterPro" id="IPR020845">
    <property type="entry name" value="AMP-binding_CS"/>
</dbReference>
<dbReference type="AlphaFoldDB" id="A0A3D4SVV8"/>
<dbReference type="InterPro" id="IPR045851">
    <property type="entry name" value="AMP-bd_C_sf"/>
</dbReference>